<keyword evidence="1" id="KW-0812">Transmembrane</keyword>
<protein>
    <recommendedName>
        <fullName evidence="4">DUF2530 domain-containing protein</fullName>
    </recommendedName>
</protein>
<gene>
    <name evidence="2" type="ORF">DSM104329_02519</name>
</gene>
<feature type="transmembrane region" description="Helical" evidence="1">
    <location>
        <begin position="22"/>
        <end position="43"/>
    </location>
</feature>
<keyword evidence="1" id="KW-1133">Transmembrane helix</keyword>
<name>A0A9E7C0Z0_9ACTN</name>
<evidence type="ECO:0000313" key="2">
    <source>
        <dbReference type="EMBL" id="UGS36119.1"/>
    </source>
</evidence>
<dbReference type="EMBL" id="CP087164">
    <property type="protein sequence ID" value="UGS36119.1"/>
    <property type="molecule type" value="Genomic_DNA"/>
</dbReference>
<proteinExistence type="predicted"/>
<organism evidence="2 3">
    <name type="scientific">Capillimicrobium parvum</name>
    <dbReference type="NCBI Taxonomy" id="2884022"/>
    <lineage>
        <taxon>Bacteria</taxon>
        <taxon>Bacillati</taxon>
        <taxon>Actinomycetota</taxon>
        <taxon>Thermoleophilia</taxon>
        <taxon>Solirubrobacterales</taxon>
        <taxon>Capillimicrobiaceae</taxon>
        <taxon>Capillimicrobium</taxon>
    </lineage>
</organism>
<dbReference type="RefSeq" id="WP_259315797.1">
    <property type="nucleotide sequence ID" value="NZ_CP087164.1"/>
</dbReference>
<feature type="transmembrane region" description="Helical" evidence="1">
    <location>
        <begin position="49"/>
        <end position="69"/>
    </location>
</feature>
<accession>A0A9E7C0Z0</accession>
<dbReference type="AlphaFoldDB" id="A0A9E7C0Z0"/>
<evidence type="ECO:0000313" key="3">
    <source>
        <dbReference type="Proteomes" id="UP001162834"/>
    </source>
</evidence>
<dbReference type="KEGG" id="sbae:DSM104329_02519"/>
<keyword evidence="3" id="KW-1185">Reference proteome</keyword>
<evidence type="ECO:0008006" key="4">
    <source>
        <dbReference type="Google" id="ProtNLM"/>
    </source>
</evidence>
<sequence length="81" mass="8626">MGEPELPARFTPRAPASRGRRAALYLAAPVVWVVALVTLAFVVGHGDAVEYALIALGASFVVALLVVGWSRVVRVREERGA</sequence>
<reference evidence="2" key="1">
    <citation type="journal article" date="2022" name="Int. J. Syst. Evol. Microbiol.">
        <title>Pseudomonas aegrilactucae sp. nov. and Pseudomonas morbosilactucae sp. nov., pathogens causing bacterial rot of lettuce in Japan.</title>
        <authorList>
            <person name="Sawada H."/>
            <person name="Fujikawa T."/>
            <person name="Satou M."/>
        </authorList>
    </citation>
    <scope>NUCLEOTIDE SEQUENCE</scope>
    <source>
        <strain evidence="2">0166_1</strain>
    </source>
</reference>
<evidence type="ECO:0000256" key="1">
    <source>
        <dbReference type="SAM" id="Phobius"/>
    </source>
</evidence>
<keyword evidence="1" id="KW-0472">Membrane</keyword>
<dbReference type="Proteomes" id="UP001162834">
    <property type="component" value="Chromosome"/>
</dbReference>